<dbReference type="InterPro" id="IPR001468">
    <property type="entry name" value="Indole-3-GlycerolPSynthase_CS"/>
</dbReference>
<dbReference type="PROSITE" id="PS00614">
    <property type="entry name" value="IGPS"/>
    <property type="match status" value="1"/>
</dbReference>
<protein>
    <recommendedName>
        <fullName evidence="8">Indole-3-glycerol phosphate synthase</fullName>
        <shortName evidence="8">IGPS</shortName>
        <ecNumber evidence="8">4.1.1.48</ecNumber>
    </recommendedName>
</protein>
<dbReference type="GO" id="GO:0000162">
    <property type="term" value="P:L-tryptophan biosynthetic process"/>
    <property type="evidence" value="ECO:0007669"/>
    <property type="project" value="UniProtKB-UniRule"/>
</dbReference>
<comment type="catalytic activity">
    <reaction evidence="1 8">
        <text>1-(2-carboxyphenylamino)-1-deoxy-D-ribulose 5-phosphate + H(+) = (1S,2R)-1-C-(indol-3-yl)glycerol 3-phosphate + CO2 + H2O</text>
        <dbReference type="Rhea" id="RHEA:23476"/>
        <dbReference type="ChEBI" id="CHEBI:15377"/>
        <dbReference type="ChEBI" id="CHEBI:15378"/>
        <dbReference type="ChEBI" id="CHEBI:16526"/>
        <dbReference type="ChEBI" id="CHEBI:58613"/>
        <dbReference type="ChEBI" id="CHEBI:58866"/>
        <dbReference type="EC" id="4.1.1.48"/>
    </reaction>
</comment>
<feature type="domain" description="Indole-3-glycerol phosphate synthase" evidence="9">
    <location>
        <begin position="5"/>
        <end position="254"/>
    </location>
</feature>
<evidence type="ECO:0000256" key="3">
    <source>
        <dbReference type="ARBA" id="ARBA00022605"/>
    </source>
</evidence>
<dbReference type="GO" id="GO:0004425">
    <property type="term" value="F:indole-3-glycerol-phosphate synthase activity"/>
    <property type="evidence" value="ECO:0007669"/>
    <property type="project" value="UniProtKB-UniRule"/>
</dbReference>
<evidence type="ECO:0000256" key="7">
    <source>
        <dbReference type="ARBA" id="ARBA00023239"/>
    </source>
</evidence>
<dbReference type="EMBL" id="LNXT01000049">
    <property type="protein sequence ID" value="KTC67771.1"/>
    <property type="molecule type" value="Genomic_DNA"/>
</dbReference>
<comment type="pathway">
    <text evidence="2 8">Amino-acid biosynthesis; L-tryptophan biosynthesis; L-tryptophan from chorismate: step 4/5.</text>
</comment>
<dbReference type="EMBL" id="UGNW01000001">
    <property type="protein sequence ID" value="STX32034.1"/>
    <property type="molecule type" value="Genomic_DNA"/>
</dbReference>
<dbReference type="FunFam" id="3.20.20.70:FF:000024">
    <property type="entry name" value="Indole-3-glycerol phosphate synthase"/>
    <property type="match status" value="1"/>
</dbReference>
<evidence type="ECO:0000313" key="13">
    <source>
        <dbReference type="Proteomes" id="UP000255066"/>
    </source>
</evidence>
<accession>A0A378IIN3</accession>
<evidence type="ECO:0000256" key="2">
    <source>
        <dbReference type="ARBA" id="ARBA00004696"/>
    </source>
</evidence>
<evidence type="ECO:0000259" key="9">
    <source>
        <dbReference type="Pfam" id="PF00218"/>
    </source>
</evidence>
<dbReference type="Pfam" id="PF00218">
    <property type="entry name" value="IGPS"/>
    <property type="match status" value="1"/>
</dbReference>
<reference evidence="11 13" key="2">
    <citation type="submission" date="2018-06" db="EMBL/GenBank/DDBJ databases">
        <authorList>
            <consortium name="Pathogen Informatics"/>
            <person name="Doyle S."/>
        </authorList>
    </citation>
    <scope>NUCLEOTIDE SEQUENCE [LARGE SCALE GENOMIC DNA]</scope>
    <source>
        <strain evidence="11 13">NCTC12437</strain>
    </source>
</reference>
<dbReference type="NCBIfam" id="NF001377">
    <property type="entry name" value="PRK00278.2-4"/>
    <property type="match status" value="1"/>
</dbReference>
<name>A0A378IIN3_9GAMM</name>
<dbReference type="STRING" id="28083.Lbir_3019"/>
<organism evidence="11 13">
    <name type="scientific">Legionella birminghamensis</name>
    <dbReference type="NCBI Taxonomy" id="28083"/>
    <lineage>
        <taxon>Bacteria</taxon>
        <taxon>Pseudomonadati</taxon>
        <taxon>Pseudomonadota</taxon>
        <taxon>Gammaproteobacteria</taxon>
        <taxon>Legionellales</taxon>
        <taxon>Legionellaceae</taxon>
        <taxon>Legionella</taxon>
    </lineage>
</organism>
<dbReference type="RefSeq" id="WP_058525013.1">
    <property type="nucleotide sequence ID" value="NZ_CAAAHV010000025.1"/>
</dbReference>
<sequence>MLSVLDKIAEYKRGEVEQAKRERPLSTLREQQSAPTRDFVAALQSRKPSIIAEIKKASPSKGVIREDFDVAEIARIYEKNGASCLSVLTDEHFFQGQAVNLEIAKANASCPVLRKDFIIDSYQIDESRALGADCILLIAAILDDIQLNDFCQQAQALDMAVLVESHTLSELQRALTLPTPLMGINNRSLHNFKTNIETTIELSRHIPADKLIITESGINTHTDILKMQSAGVHYFLIGESLMRSDDIGKKLQELLHQH</sequence>
<dbReference type="HAMAP" id="MF_00134_B">
    <property type="entry name" value="IGPS_B"/>
    <property type="match status" value="1"/>
</dbReference>
<keyword evidence="3 8" id="KW-0028">Amino-acid biosynthesis</keyword>
<dbReference type="Proteomes" id="UP000255066">
    <property type="component" value="Unassembled WGS sequence"/>
</dbReference>
<dbReference type="NCBIfam" id="NF001373">
    <property type="entry name" value="PRK00278.1-6"/>
    <property type="match status" value="1"/>
</dbReference>
<comment type="similarity">
    <text evidence="8">Belongs to the TrpC family.</text>
</comment>
<evidence type="ECO:0000313" key="11">
    <source>
        <dbReference type="EMBL" id="STX32034.1"/>
    </source>
</evidence>
<evidence type="ECO:0000313" key="10">
    <source>
        <dbReference type="EMBL" id="KTC67771.1"/>
    </source>
</evidence>
<keyword evidence="4 8" id="KW-0210">Decarboxylase</keyword>
<dbReference type="EC" id="4.1.1.48" evidence="8"/>
<dbReference type="AlphaFoldDB" id="A0A378IIN3"/>
<dbReference type="OrthoDB" id="9804217at2"/>
<evidence type="ECO:0000256" key="4">
    <source>
        <dbReference type="ARBA" id="ARBA00022793"/>
    </source>
</evidence>
<dbReference type="InterPro" id="IPR013798">
    <property type="entry name" value="Indole-3-glycerol_P_synth_dom"/>
</dbReference>
<dbReference type="InterPro" id="IPR045186">
    <property type="entry name" value="Indole-3-glycerol_P_synth"/>
</dbReference>
<evidence type="ECO:0000256" key="8">
    <source>
        <dbReference type="HAMAP-Rule" id="MF_00134"/>
    </source>
</evidence>
<keyword evidence="6 8" id="KW-0057">Aromatic amino acid biosynthesis</keyword>
<evidence type="ECO:0000256" key="6">
    <source>
        <dbReference type="ARBA" id="ARBA00023141"/>
    </source>
</evidence>
<reference evidence="10 12" key="1">
    <citation type="submission" date="2015-11" db="EMBL/GenBank/DDBJ databases">
        <title>Genomic analysis of 38 Legionella species identifies large and diverse effector repertoires.</title>
        <authorList>
            <person name="Burstein D."/>
            <person name="Amaro F."/>
            <person name="Zusman T."/>
            <person name="Lifshitz Z."/>
            <person name="Cohen O."/>
            <person name="Gilbert J.A."/>
            <person name="Pupko T."/>
            <person name="Shuman H.A."/>
            <person name="Segal G."/>
        </authorList>
    </citation>
    <scope>NUCLEOTIDE SEQUENCE [LARGE SCALE GENOMIC DNA]</scope>
    <source>
        <strain evidence="10 12">CDC#1407-AL-14</strain>
    </source>
</reference>
<dbReference type="Gene3D" id="3.20.20.70">
    <property type="entry name" value="Aldolase class I"/>
    <property type="match status" value="1"/>
</dbReference>
<dbReference type="GO" id="GO:0004640">
    <property type="term" value="F:phosphoribosylanthranilate isomerase activity"/>
    <property type="evidence" value="ECO:0007669"/>
    <property type="project" value="TreeGrafter"/>
</dbReference>
<dbReference type="PANTHER" id="PTHR22854:SF2">
    <property type="entry name" value="INDOLE-3-GLYCEROL-PHOSPHATE SYNTHASE"/>
    <property type="match status" value="1"/>
</dbReference>
<proteinExistence type="inferred from homology"/>
<dbReference type="CDD" id="cd00331">
    <property type="entry name" value="IGPS"/>
    <property type="match status" value="1"/>
</dbReference>
<keyword evidence="5 8" id="KW-0822">Tryptophan biosynthesis</keyword>
<evidence type="ECO:0000256" key="5">
    <source>
        <dbReference type="ARBA" id="ARBA00022822"/>
    </source>
</evidence>
<keyword evidence="12" id="KW-1185">Reference proteome</keyword>
<dbReference type="InterPro" id="IPR011060">
    <property type="entry name" value="RibuloseP-bd_barrel"/>
</dbReference>
<evidence type="ECO:0000313" key="12">
    <source>
        <dbReference type="Proteomes" id="UP000054735"/>
    </source>
</evidence>
<evidence type="ECO:0000256" key="1">
    <source>
        <dbReference type="ARBA" id="ARBA00001633"/>
    </source>
</evidence>
<dbReference type="UniPathway" id="UPA00035">
    <property type="reaction ID" value="UER00043"/>
</dbReference>
<dbReference type="Proteomes" id="UP000054735">
    <property type="component" value="Unassembled WGS sequence"/>
</dbReference>
<dbReference type="SUPFAM" id="SSF51366">
    <property type="entry name" value="Ribulose-phoshate binding barrel"/>
    <property type="match status" value="1"/>
</dbReference>
<gene>
    <name evidence="8 11" type="primary">trpC</name>
    <name evidence="10" type="ORF">Lbir_3019</name>
    <name evidence="11" type="ORF">NCTC12437_01812</name>
</gene>
<keyword evidence="7 8" id="KW-0456">Lyase</keyword>
<dbReference type="PANTHER" id="PTHR22854">
    <property type="entry name" value="TRYPTOPHAN BIOSYNTHESIS PROTEIN"/>
    <property type="match status" value="1"/>
</dbReference>
<dbReference type="InterPro" id="IPR013785">
    <property type="entry name" value="Aldolase_TIM"/>
</dbReference>